<dbReference type="InterPro" id="IPR003333">
    <property type="entry name" value="CMAS"/>
</dbReference>
<proteinExistence type="inferred from homology"/>
<dbReference type="GO" id="GO:0032259">
    <property type="term" value="P:methylation"/>
    <property type="evidence" value="ECO:0007669"/>
    <property type="project" value="UniProtKB-KW"/>
</dbReference>
<dbReference type="Gene3D" id="3.40.50.150">
    <property type="entry name" value="Vaccinia Virus protein VP39"/>
    <property type="match status" value="1"/>
</dbReference>
<dbReference type="SUPFAM" id="SSF53335">
    <property type="entry name" value="S-adenosyl-L-methionine-dependent methyltransferases"/>
    <property type="match status" value="1"/>
</dbReference>
<keyword evidence="4" id="KW-0949">S-adenosyl-L-methionine</keyword>
<dbReference type="Pfam" id="PF02353">
    <property type="entry name" value="CMAS"/>
    <property type="match status" value="1"/>
</dbReference>
<dbReference type="CDD" id="cd02440">
    <property type="entry name" value="AdoMet_MTases"/>
    <property type="match status" value="1"/>
</dbReference>
<evidence type="ECO:0000256" key="3">
    <source>
        <dbReference type="ARBA" id="ARBA00022679"/>
    </source>
</evidence>
<dbReference type="Proteomes" id="UP000324065">
    <property type="component" value="Unassembled WGS sequence"/>
</dbReference>
<dbReference type="AlphaFoldDB" id="A0A5M6I8P9"/>
<dbReference type="PIRSF" id="PIRSF003085">
    <property type="entry name" value="CMAS"/>
    <property type="match status" value="1"/>
</dbReference>
<protein>
    <submittedName>
        <fullName evidence="7">Class I SAM-dependent methyltransferase</fullName>
    </submittedName>
</protein>
<dbReference type="OrthoDB" id="9782855at2"/>
<name>A0A5M6I8P9_9PROT</name>
<evidence type="ECO:0000256" key="6">
    <source>
        <dbReference type="PIRSR" id="PIRSR003085-1"/>
    </source>
</evidence>
<feature type="active site" evidence="6">
    <location>
        <position position="416"/>
    </location>
</feature>
<dbReference type="InterPro" id="IPR029063">
    <property type="entry name" value="SAM-dependent_MTases_sf"/>
</dbReference>
<dbReference type="PANTHER" id="PTHR43667:SF2">
    <property type="entry name" value="FATTY ACID C-METHYL TRANSFERASE"/>
    <property type="match status" value="1"/>
</dbReference>
<keyword evidence="5" id="KW-0443">Lipid metabolism</keyword>
<reference evidence="7 8" key="1">
    <citation type="submission" date="2019-09" db="EMBL/GenBank/DDBJ databases">
        <title>Genome sequence of Roseospira marina, one of the more divergent members of the non-sulfur purple photosynthetic bacterial family, the Rhodospirillaceae.</title>
        <authorList>
            <person name="Meyer T."/>
            <person name="Kyndt J."/>
        </authorList>
    </citation>
    <scope>NUCLEOTIDE SEQUENCE [LARGE SCALE GENOMIC DNA]</scope>
    <source>
        <strain evidence="7 8">DSM 15113</strain>
    </source>
</reference>
<dbReference type="InterPro" id="IPR050723">
    <property type="entry name" value="CFA/CMAS"/>
</dbReference>
<dbReference type="PANTHER" id="PTHR43667">
    <property type="entry name" value="CYCLOPROPANE-FATTY-ACYL-PHOSPHOLIPID SYNTHASE"/>
    <property type="match status" value="1"/>
</dbReference>
<gene>
    <name evidence="7" type="ORF">F1188_15210</name>
</gene>
<accession>A0A5M6I8P9</accession>
<comment type="similarity">
    <text evidence="1">Belongs to the CFA/CMAS family.</text>
</comment>
<evidence type="ECO:0000313" key="8">
    <source>
        <dbReference type="Proteomes" id="UP000324065"/>
    </source>
</evidence>
<keyword evidence="3 7" id="KW-0808">Transferase</keyword>
<dbReference type="EMBL" id="VWPJ01000016">
    <property type="protein sequence ID" value="KAA5604561.1"/>
    <property type="molecule type" value="Genomic_DNA"/>
</dbReference>
<evidence type="ECO:0000256" key="5">
    <source>
        <dbReference type="ARBA" id="ARBA00023098"/>
    </source>
</evidence>
<dbReference type="GO" id="GO:0008610">
    <property type="term" value="P:lipid biosynthetic process"/>
    <property type="evidence" value="ECO:0007669"/>
    <property type="project" value="InterPro"/>
</dbReference>
<evidence type="ECO:0000256" key="1">
    <source>
        <dbReference type="ARBA" id="ARBA00010815"/>
    </source>
</evidence>
<organism evidence="7 8">
    <name type="scientific">Roseospira marina</name>
    <dbReference type="NCBI Taxonomy" id="140057"/>
    <lineage>
        <taxon>Bacteria</taxon>
        <taxon>Pseudomonadati</taxon>
        <taxon>Pseudomonadota</taxon>
        <taxon>Alphaproteobacteria</taxon>
        <taxon>Rhodospirillales</taxon>
        <taxon>Rhodospirillaceae</taxon>
        <taxon>Roseospira</taxon>
    </lineage>
</organism>
<evidence type="ECO:0000256" key="2">
    <source>
        <dbReference type="ARBA" id="ARBA00022603"/>
    </source>
</evidence>
<keyword evidence="2 7" id="KW-0489">Methyltransferase</keyword>
<evidence type="ECO:0000256" key="4">
    <source>
        <dbReference type="ARBA" id="ARBA00022691"/>
    </source>
</evidence>
<evidence type="ECO:0000313" key="7">
    <source>
        <dbReference type="EMBL" id="KAA5604561.1"/>
    </source>
</evidence>
<sequence length="436" mass="47702">MRPDAMSDRSAAVRVADPTAPFPGAPSPPAVSVSRVTQGLPGEGALWLWAVDRLARQLRRGRLTLVGPDGRARRYVGAEPGPEAEVVLRSPVAARRLLLGGAVGFGTGYVDGLWDTPDRTAVLSLALANDDRVSIAGLGSALGRLSHLLRHRRRANTRAGSRRNIAYHYDLGNAFYGAWLDPGMTYSAALWARPEDSLEEAQANKYRQMCRDLDLRPGRHVLEIGCGWGGFAEIAAREFGARVTGITLSREQLAYARARMARAGLADQVTLDLCDYRDVTGQYDAIASIEMVEAVGEAHWPAYFGTLAARLKPGGRVALQAITIEDARFEDYRRTPDFIQTHVFPGGMLPTKGHLRAGLAEAGLTVADERAFGLDYARTLDLWRAAFEAAWPDILASGAGFDDRFRRLWLYYLDYCKAGFAFGSIDVVQIRADRPV</sequence>
<comment type="caution">
    <text evidence="7">The sequence shown here is derived from an EMBL/GenBank/DDBJ whole genome shotgun (WGS) entry which is preliminary data.</text>
</comment>
<keyword evidence="8" id="KW-1185">Reference proteome</keyword>
<dbReference type="GO" id="GO:0008168">
    <property type="term" value="F:methyltransferase activity"/>
    <property type="evidence" value="ECO:0007669"/>
    <property type="project" value="UniProtKB-KW"/>
</dbReference>